<dbReference type="Gene3D" id="1.10.1200.10">
    <property type="entry name" value="ACP-like"/>
    <property type="match status" value="1"/>
</dbReference>
<dbReference type="OrthoDB" id="9778690at2"/>
<dbReference type="InterPro" id="IPR001031">
    <property type="entry name" value="Thioesterase"/>
</dbReference>
<dbReference type="InterPro" id="IPR009081">
    <property type="entry name" value="PP-bd_ACP"/>
</dbReference>
<evidence type="ECO:0000313" key="5">
    <source>
        <dbReference type="EMBL" id="SCZ42146.1"/>
    </source>
</evidence>
<sequence>MTEEAYIDGTFAQTEDPYQAPDAPERSSKPTCEHAPIVAALLTAWEDLLQVTDIGPDDDFFALGGSSLTAYRCLAQIRRLYGCNIALENFYRAPTVTALAEIIATKSQAQSRAIALQPAGSRVPIIAVHDTVIYRELAARLGSDQPFLAVPMPEEVDPFCQSYSEIAARFVTAIRHARPRGPYILIGFCFAGRLSLEIARQLKDTGETVPLVVVVDGWAPGYRAGGGTMFGRTAFFLHRASAHLREALPHGLSGLRDLHRRSDTVRRRLISARNRVRRMMNEPEQALDPDDLALFRAIDAAGERQPTPDYRGDVLTIWSDDQPKSRFIDQAFGWTGLIHGKLSHARVAGTHTEIWSGTGLEQMAQALDETLARYNRLSEDAHRDVWSVRPLKPGGRPPEPQSG</sequence>
<dbReference type="AlphaFoldDB" id="A0A1G5NXT7"/>
<dbReference type="GO" id="GO:0043041">
    <property type="term" value="P:amino acid activation for nonribosomal peptide biosynthetic process"/>
    <property type="evidence" value="ECO:0007669"/>
    <property type="project" value="TreeGrafter"/>
</dbReference>
<evidence type="ECO:0000256" key="2">
    <source>
        <dbReference type="ARBA" id="ARBA00022553"/>
    </source>
</evidence>
<dbReference type="GO" id="GO:0031177">
    <property type="term" value="F:phosphopantetheine binding"/>
    <property type="evidence" value="ECO:0007669"/>
    <property type="project" value="InterPro"/>
</dbReference>
<evidence type="ECO:0000256" key="3">
    <source>
        <dbReference type="SAM" id="MobiDB-lite"/>
    </source>
</evidence>
<keyword evidence="2" id="KW-0597">Phosphoprotein</keyword>
<evidence type="ECO:0000259" key="4">
    <source>
        <dbReference type="PROSITE" id="PS50075"/>
    </source>
</evidence>
<gene>
    <name evidence="5" type="ORF">SAMN03080610_02869</name>
</gene>
<keyword evidence="1" id="KW-0596">Phosphopantetheine</keyword>
<dbReference type="SMART" id="SM00823">
    <property type="entry name" value="PKS_PP"/>
    <property type="match status" value="1"/>
</dbReference>
<dbReference type="Pfam" id="PF00550">
    <property type="entry name" value="PP-binding"/>
    <property type="match status" value="1"/>
</dbReference>
<dbReference type="PANTHER" id="PTHR45527:SF1">
    <property type="entry name" value="FATTY ACID SYNTHASE"/>
    <property type="match status" value="1"/>
</dbReference>
<accession>A0A1G5NXT7</accession>
<dbReference type="SUPFAM" id="SSF53474">
    <property type="entry name" value="alpha/beta-Hydrolases"/>
    <property type="match status" value="1"/>
</dbReference>
<dbReference type="InterPro" id="IPR020806">
    <property type="entry name" value="PKS_PP-bd"/>
</dbReference>
<proteinExistence type="predicted"/>
<evidence type="ECO:0000313" key="6">
    <source>
        <dbReference type="Proteomes" id="UP000199347"/>
    </source>
</evidence>
<reference evidence="5 6" key="1">
    <citation type="submission" date="2016-10" db="EMBL/GenBank/DDBJ databases">
        <authorList>
            <person name="de Groot N.N."/>
        </authorList>
    </citation>
    <scope>NUCLEOTIDE SEQUENCE [LARGE SCALE GENOMIC DNA]</scope>
    <source>
        <strain evidence="5 6">DSM 2698</strain>
    </source>
</reference>
<dbReference type="PROSITE" id="PS50075">
    <property type="entry name" value="CARRIER"/>
    <property type="match status" value="1"/>
</dbReference>
<dbReference type="Proteomes" id="UP000199347">
    <property type="component" value="Unassembled WGS sequence"/>
</dbReference>
<evidence type="ECO:0000256" key="1">
    <source>
        <dbReference type="ARBA" id="ARBA00022450"/>
    </source>
</evidence>
<dbReference type="EMBL" id="FMVW01000007">
    <property type="protein sequence ID" value="SCZ42146.1"/>
    <property type="molecule type" value="Genomic_DNA"/>
</dbReference>
<dbReference type="InterPro" id="IPR036736">
    <property type="entry name" value="ACP-like_sf"/>
</dbReference>
<dbReference type="PANTHER" id="PTHR45527">
    <property type="entry name" value="NONRIBOSOMAL PEPTIDE SYNTHETASE"/>
    <property type="match status" value="1"/>
</dbReference>
<dbReference type="GO" id="GO:0044550">
    <property type="term" value="P:secondary metabolite biosynthetic process"/>
    <property type="evidence" value="ECO:0007669"/>
    <property type="project" value="TreeGrafter"/>
</dbReference>
<dbReference type="GO" id="GO:0005737">
    <property type="term" value="C:cytoplasm"/>
    <property type="evidence" value="ECO:0007669"/>
    <property type="project" value="TreeGrafter"/>
</dbReference>
<name>A0A1G5NXT7_AFIMA</name>
<keyword evidence="6" id="KW-1185">Reference proteome</keyword>
<dbReference type="InterPro" id="IPR029058">
    <property type="entry name" value="AB_hydrolase_fold"/>
</dbReference>
<dbReference type="RefSeq" id="WP_092814628.1">
    <property type="nucleotide sequence ID" value="NZ_FMVW01000007.1"/>
</dbReference>
<feature type="domain" description="Carrier" evidence="4">
    <location>
        <begin position="32"/>
        <end position="107"/>
    </location>
</feature>
<dbReference type="Gene3D" id="3.40.50.1820">
    <property type="entry name" value="alpha/beta hydrolase"/>
    <property type="match status" value="1"/>
</dbReference>
<feature type="region of interest" description="Disordered" evidence="3">
    <location>
        <begin position="1"/>
        <end position="30"/>
    </location>
</feature>
<dbReference type="STRING" id="1120955.SAMN03080610_02869"/>
<organism evidence="5 6">
    <name type="scientific">Afifella marina DSM 2698</name>
    <dbReference type="NCBI Taxonomy" id="1120955"/>
    <lineage>
        <taxon>Bacteria</taxon>
        <taxon>Pseudomonadati</taxon>
        <taxon>Pseudomonadota</taxon>
        <taxon>Alphaproteobacteria</taxon>
        <taxon>Hyphomicrobiales</taxon>
        <taxon>Afifellaceae</taxon>
        <taxon>Afifella</taxon>
    </lineage>
</organism>
<dbReference type="SUPFAM" id="SSF47336">
    <property type="entry name" value="ACP-like"/>
    <property type="match status" value="1"/>
</dbReference>
<dbReference type="Pfam" id="PF00975">
    <property type="entry name" value="Thioesterase"/>
    <property type="match status" value="1"/>
</dbReference>
<protein>
    <submittedName>
        <fullName evidence="5">Thioesterase domain-containing protein</fullName>
    </submittedName>
</protein>